<accession>A0A183N5B4</accession>
<name>A0A183N5B4_9TREM</name>
<dbReference type="Gene3D" id="1.20.940.10">
    <property type="entry name" value="Functional domain of the splicing factor Prp18"/>
    <property type="match status" value="1"/>
</dbReference>
<dbReference type="Proteomes" id="UP000277204">
    <property type="component" value="Unassembled WGS sequence"/>
</dbReference>
<keyword evidence="2" id="KW-1185">Reference proteome</keyword>
<organism evidence="1 2">
    <name type="scientific">Schistosoma margrebowiei</name>
    <dbReference type="NCBI Taxonomy" id="48269"/>
    <lineage>
        <taxon>Eukaryota</taxon>
        <taxon>Metazoa</taxon>
        <taxon>Spiralia</taxon>
        <taxon>Lophotrochozoa</taxon>
        <taxon>Platyhelminthes</taxon>
        <taxon>Trematoda</taxon>
        <taxon>Digenea</taxon>
        <taxon>Strigeidida</taxon>
        <taxon>Schistosomatoidea</taxon>
        <taxon>Schistosomatidae</taxon>
        <taxon>Schistosoma</taxon>
    </lineage>
</organism>
<dbReference type="STRING" id="48269.A0A183N5B4"/>
<evidence type="ECO:0000313" key="1">
    <source>
        <dbReference type="EMBL" id="VDP47464.1"/>
    </source>
</evidence>
<protein>
    <submittedName>
        <fullName evidence="1">Uncharacterized protein</fullName>
    </submittedName>
</protein>
<sequence>PLALLLLFLFRLSSSTGINHCTNKSSQLLIHLALWLIETRFDHNNNNGSNKQISLLALNLLTKTLSIVELYSQTMNNLIDLRHRIWCNLSMEQQQQQKQQILSNELSQQFLCPYPHIQCHCGLSKANSSTEIQSSLFVKTTNTNYYQPQQSVNYPSLSNETLQCTYQSKINQNQFYEQNNFDSFNYPTLSSSSTNCLSFNDSVVSVQTSTSGQNKSTFNCSPPISSHNADVLPSFTSPVPSTIMSSSSSSNIYSPLGLPPVNSINQPNLSSARQFPPVVAPPLLDANYNNNNKKNYPVMNHRYVHPPNNNLLGTDSVSGNSMSNVLKPPLPATLASPTQSAQMSTNFGHNFGGSIPPRFQSFNNVPYGMPASISQFNVQQQQEHIQQHMPPLLPAPMSIPPPPPPQTQHQSSVISPGWNDPPILTTDKPRQTTVSHNPYYNPMEFISSPLPQPNNSVLPSNFPQPMTELHTTPSNPPLPPGYPATGLNVYQPAPPPIQNSISPINADIIHSQQRLQQPLPMSSTYIQQQSLSSSSSFMGPPVQHPSYPQVQGVNHQQQQYPNHFQPLIEQNSQFHTISSTLPPMSSVVPPNSYTQPNIWPAAQPLSTTVKSGTTSQTIIENSMPSNSFTSSNDDRTDLQLSHKLDSTSLNSDHNNVNNHSLPTEFQPIKKVLFDLIENCRKVGDKQTRHKLMDVEYRLNQFYNNISTGQLQLDHNSMEYLQFCISSIQSNDYVNALKQINLFIQCAIELSDIQYYGPALKRLIQTAKQLSINMNNIDH</sequence>
<gene>
    <name evidence="1" type="ORF">SMRZ_LOCUS23489</name>
</gene>
<reference evidence="1 2" key="1">
    <citation type="submission" date="2018-11" db="EMBL/GenBank/DDBJ databases">
        <authorList>
            <consortium name="Pathogen Informatics"/>
        </authorList>
    </citation>
    <scope>NUCLEOTIDE SEQUENCE [LARGE SCALE GENOMIC DNA]</scope>
    <source>
        <strain evidence="1 2">Zambia</strain>
    </source>
</reference>
<proteinExistence type="predicted"/>
<dbReference type="AlphaFoldDB" id="A0A183N5B4"/>
<feature type="non-terminal residue" evidence="1">
    <location>
        <position position="1"/>
    </location>
</feature>
<dbReference type="EMBL" id="UZAI01019747">
    <property type="protein sequence ID" value="VDP47464.1"/>
    <property type="molecule type" value="Genomic_DNA"/>
</dbReference>
<evidence type="ECO:0000313" key="2">
    <source>
        <dbReference type="Proteomes" id="UP000277204"/>
    </source>
</evidence>